<dbReference type="GO" id="GO:0004519">
    <property type="term" value="F:endonuclease activity"/>
    <property type="evidence" value="ECO:0007669"/>
    <property type="project" value="UniProtKB-KW"/>
</dbReference>
<dbReference type="EMBL" id="CP051428">
    <property type="protein sequence ID" value="QJC52796.1"/>
    <property type="molecule type" value="Genomic_DNA"/>
</dbReference>
<dbReference type="Gene3D" id="1.10.30.50">
    <property type="match status" value="1"/>
</dbReference>
<name>A0A6H2H053_9BACL</name>
<dbReference type="PANTHER" id="PTHR41286">
    <property type="entry name" value="HNH NUCLEASE YAJD-RELATED"/>
    <property type="match status" value="1"/>
</dbReference>
<dbReference type="RefSeq" id="WP_168908348.1">
    <property type="nucleotide sequence ID" value="NZ_CP051428.1"/>
</dbReference>
<feature type="domain" description="HNH nuclease" evidence="5">
    <location>
        <begin position="51"/>
        <end position="107"/>
    </location>
</feature>
<evidence type="ECO:0000256" key="3">
    <source>
        <dbReference type="ARBA" id="ARBA00038412"/>
    </source>
</evidence>
<keyword evidence="1" id="KW-0540">Nuclease</keyword>
<evidence type="ECO:0000313" key="6">
    <source>
        <dbReference type="EMBL" id="QJC52796.1"/>
    </source>
</evidence>
<dbReference type="SMART" id="SM00507">
    <property type="entry name" value="HNHc"/>
    <property type="match status" value="1"/>
</dbReference>
<gene>
    <name evidence="6" type="ORF">HGI30_15290</name>
</gene>
<evidence type="ECO:0000256" key="2">
    <source>
        <dbReference type="ARBA" id="ARBA00022801"/>
    </source>
</evidence>
<dbReference type="KEGG" id="palr:HGI30_15290"/>
<organism evidence="6 7">
    <name type="scientific">Paenibacillus albicereus</name>
    <dbReference type="NCBI Taxonomy" id="2726185"/>
    <lineage>
        <taxon>Bacteria</taxon>
        <taxon>Bacillati</taxon>
        <taxon>Bacillota</taxon>
        <taxon>Bacilli</taxon>
        <taxon>Bacillales</taxon>
        <taxon>Paenibacillaceae</taxon>
        <taxon>Paenibacillus</taxon>
    </lineage>
</organism>
<sequence length="142" mass="16621">MPSKLKKPCAKAGCPELTAERHCTAHASKTHKRYDDLRESAAKRGYDARWRERRVRFLQQHPICLECYMEERLTPATVVDHIIPHKGKKKLFWDENNWQPLCKRHHDIKTVTEDGGFGRGMGVRREKRALDLGFVEKSNRVE</sequence>
<evidence type="ECO:0000256" key="1">
    <source>
        <dbReference type="ARBA" id="ARBA00022722"/>
    </source>
</evidence>
<dbReference type="CDD" id="cd00085">
    <property type="entry name" value="HNHc"/>
    <property type="match status" value="1"/>
</dbReference>
<evidence type="ECO:0000313" key="7">
    <source>
        <dbReference type="Proteomes" id="UP000502136"/>
    </source>
</evidence>
<dbReference type="GO" id="GO:0005829">
    <property type="term" value="C:cytosol"/>
    <property type="evidence" value="ECO:0007669"/>
    <property type="project" value="TreeGrafter"/>
</dbReference>
<dbReference type="GO" id="GO:0016787">
    <property type="term" value="F:hydrolase activity"/>
    <property type="evidence" value="ECO:0007669"/>
    <property type="project" value="UniProtKB-KW"/>
</dbReference>
<dbReference type="Proteomes" id="UP000502136">
    <property type="component" value="Chromosome"/>
</dbReference>
<comment type="similarity">
    <text evidence="3">Belongs to the HNH nuclease family.</text>
</comment>
<dbReference type="InterPro" id="IPR003615">
    <property type="entry name" value="HNH_nuc"/>
</dbReference>
<proteinExistence type="inferred from homology"/>
<evidence type="ECO:0000256" key="4">
    <source>
        <dbReference type="ARBA" id="ARBA00040194"/>
    </source>
</evidence>
<accession>A0A6H2H053</accession>
<keyword evidence="6" id="KW-0255">Endonuclease</keyword>
<dbReference type="Pfam" id="PF01844">
    <property type="entry name" value="HNH"/>
    <property type="match status" value="1"/>
</dbReference>
<dbReference type="GO" id="GO:0008270">
    <property type="term" value="F:zinc ion binding"/>
    <property type="evidence" value="ECO:0007669"/>
    <property type="project" value="InterPro"/>
</dbReference>
<dbReference type="PANTHER" id="PTHR41286:SF1">
    <property type="entry name" value="HNH NUCLEASE YAJD-RELATED"/>
    <property type="match status" value="1"/>
</dbReference>
<dbReference type="GO" id="GO:0003676">
    <property type="term" value="F:nucleic acid binding"/>
    <property type="evidence" value="ECO:0007669"/>
    <property type="project" value="InterPro"/>
</dbReference>
<protein>
    <recommendedName>
        <fullName evidence="4">Putative HNH nuclease YajD</fullName>
    </recommendedName>
</protein>
<keyword evidence="7" id="KW-1185">Reference proteome</keyword>
<dbReference type="AlphaFoldDB" id="A0A6H2H053"/>
<dbReference type="InterPro" id="IPR002711">
    <property type="entry name" value="HNH"/>
</dbReference>
<keyword evidence="2" id="KW-0378">Hydrolase</keyword>
<evidence type="ECO:0000259" key="5">
    <source>
        <dbReference type="SMART" id="SM00507"/>
    </source>
</evidence>
<reference evidence="6 7" key="1">
    <citation type="submission" date="2020-04" db="EMBL/GenBank/DDBJ databases">
        <title>Novel Paenibacillus strain UniB2 isolated from commercial digestive syrup.</title>
        <authorList>
            <person name="Thorat V."/>
            <person name="Kirdat K."/>
            <person name="Tiwarekar B."/>
            <person name="Yadav A."/>
        </authorList>
    </citation>
    <scope>NUCLEOTIDE SEQUENCE [LARGE SCALE GENOMIC DNA]</scope>
    <source>
        <strain evidence="6 7">UniB2</strain>
    </source>
</reference>